<evidence type="ECO:0000313" key="3">
    <source>
        <dbReference type="Proteomes" id="UP000824998"/>
    </source>
</evidence>
<evidence type="ECO:0000313" key="2">
    <source>
        <dbReference type="EMBL" id="KAG9233298.1"/>
    </source>
</evidence>
<comment type="caution">
    <text evidence="2">The sequence shown here is derived from an EMBL/GenBank/DDBJ whole genome shotgun (WGS) entry which is preliminary data.</text>
</comment>
<keyword evidence="3" id="KW-1185">Reference proteome</keyword>
<reference evidence="2" key="1">
    <citation type="journal article" date="2021" name="IMA Fungus">
        <title>Genomic characterization of three marine fungi, including Emericellopsis atlantica sp. nov. with signatures of a generalist lifestyle and marine biomass degradation.</title>
        <authorList>
            <person name="Hagestad O.C."/>
            <person name="Hou L."/>
            <person name="Andersen J.H."/>
            <person name="Hansen E.H."/>
            <person name="Altermark B."/>
            <person name="Li C."/>
            <person name="Kuhnert E."/>
            <person name="Cox R.J."/>
            <person name="Crous P.W."/>
            <person name="Spatafora J.W."/>
            <person name="Lail K."/>
            <person name="Amirebrahimi M."/>
            <person name="Lipzen A."/>
            <person name="Pangilinan J."/>
            <person name="Andreopoulos W."/>
            <person name="Hayes R.D."/>
            <person name="Ng V."/>
            <person name="Grigoriev I.V."/>
            <person name="Jackson S.A."/>
            <person name="Sutton T.D.S."/>
            <person name="Dobson A.D.W."/>
            <person name="Rama T."/>
        </authorList>
    </citation>
    <scope>NUCLEOTIDE SEQUENCE</scope>
    <source>
        <strain evidence="2">TRa018bII</strain>
    </source>
</reference>
<sequence length="75" mass="8803">MLSILILRLWESLWARFIVTHYCYSTQKITFPIPRTNPSVAIRSIPLFLAKPKRKPTTNENCPQKECQSFLVLPR</sequence>
<name>A0A9P7YHW3_9HELO</name>
<dbReference type="AlphaFoldDB" id="A0A9P7YHW3"/>
<dbReference type="Proteomes" id="UP000824998">
    <property type="component" value="Unassembled WGS sequence"/>
</dbReference>
<feature type="signal peptide" evidence="1">
    <location>
        <begin position="1"/>
        <end position="15"/>
    </location>
</feature>
<dbReference type="EMBL" id="MU251507">
    <property type="protein sequence ID" value="KAG9233298.1"/>
    <property type="molecule type" value="Genomic_DNA"/>
</dbReference>
<evidence type="ECO:0008006" key="4">
    <source>
        <dbReference type="Google" id="ProtNLM"/>
    </source>
</evidence>
<accession>A0A9P7YHW3</accession>
<dbReference type="OrthoDB" id="5015991at2759"/>
<evidence type="ECO:0000256" key="1">
    <source>
        <dbReference type="SAM" id="SignalP"/>
    </source>
</evidence>
<feature type="chain" id="PRO_5040132177" description="Secreted protein" evidence="1">
    <location>
        <begin position="16"/>
        <end position="75"/>
    </location>
</feature>
<protein>
    <recommendedName>
        <fullName evidence="4">Secreted protein</fullName>
    </recommendedName>
</protein>
<gene>
    <name evidence="2" type="ORF">BJ875DRAFT_50590</name>
</gene>
<organism evidence="2 3">
    <name type="scientific">Amylocarpus encephaloides</name>
    <dbReference type="NCBI Taxonomy" id="45428"/>
    <lineage>
        <taxon>Eukaryota</taxon>
        <taxon>Fungi</taxon>
        <taxon>Dikarya</taxon>
        <taxon>Ascomycota</taxon>
        <taxon>Pezizomycotina</taxon>
        <taxon>Leotiomycetes</taxon>
        <taxon>Helotiales</taxon>
        <taxon>Helotiales incertae sedis</taxon>
        <taxon>Amylocarpus</taxon>
    </lineage>
</organism>
<proteinExistence type="predicted"/>
<keyword evidence="1" id="KW-0732">Signal</keyword>